<organism evidence="1 2">
    <name type="scientific">Fructilactobacillus ixorae</name>
    <dbReference type="NCBI Taxonomy" id="1750535"/>
    <lineage>
        <taxon>Bacteria</taxon>
        <taxon>Bacillati</taxon>
        <taxon>Bacillota</taxon>
        <taxon>Bacilli</taxon>
        <taxon>Lactobacillales</taxon>
        <taxon>Lactobacillaceae</taxon>
        <taxon>Fructilactobacillus</taxon>
    </lineage>
</organism>
<sequence length="108" mass="12578">MRWLKTKLPKYIKINGILYSINFLNDLTDEDGNRIWGKTIYEKSLILVDSSLDRQHTKQTLIHEVVHAILWESSCTDICNDEQVVNPLANSLYQVITDNFKEKNPNTN</sequence>
<evidence type="ECO:0000313" key="1">
    <source>
        <dbReference type="EMBL" id="USS93965.1"/>
    </source>
</evidence>
<dbReference type="Proteomes" id="UP001057532">
    <property type="component" value="Plasmid punnamed"/>
</dbReference>
<evidence type="ECO:0000313" key="2">
    <source>
        <dbReference type="Proteomes" id="UP001057532"/>
    </source>
</evidence>
<evidence type="ECO:0008006" key="3">
    <source>
        <dbReference type="Google" id="ProtNLM"/>
    </source>
</evidence>
<keyword evidence="1" id="KW-0614">Plasmid</keyword>
<reference evidence="1" key="1">
    <citation type="submission" date="2022-05" db="EMBL/GenBank/DDBJ databases">
        <authorList>
            <person name="Oliphant S.A."/>
            <person name="Watson-Haigh N.S."/>
            <person name="Sumby K.M."/>
            <person name="Gardner J.M."/>
            <person name="Jiranek V."/>
        </authorList>
    </citation>
    <scope>NUCLEOTIDE SEQUENCE</scope>
    <source>
        <strain evidence="1">Ru20-1</strain>
        <plasmid evidence="1">punnamed</plasmid>
    </source>
</reference>
<keyword evidence="2" id="KW-1185">Reference proteome</keyword>
<dbReference type="EMBL" id="CP097479">
    <property type="protein sequence ID" value="USS93965.1"/>
    <property type="molecule type" value="Genomic_DNA"/>
</dbReference>
<name>A0ABY5C5A7_9LACO</name>
<protein>
    <recommendedName>
        <fullName evidence="3">SprT-like domain-containing protein</fullName>
    </recommendedName>
</protein>
<gene>
    <name evidence="1" type="ORF">M8332_07010</name>
</gene>
<accession>A0ABY5C5A7</accession>
<geneLocation type="plasmid" evidence="1 2">
    <name>punnamed</name>
</geneLocation>
<proteinExistence type="predicted"/>
<dbReference type="RefSeq" id="WP_252780845.1">
    <property type="nucleotide sequence ID" value="NZ_CP097479.1"/>
</dbReference>